<dbReference type="Pfam" id="PF01113">
    <property type="entry name" value="DapB_N"/>
    <property type="match status" value="1"/>
</dbReference>
<comment type="function">
    <text evidence="13">Catalyzes the conversion of 4-hydroxy-tetrahydrodipicolinate (HTPA) to tetrahydrodipicolinate.</text>
</comment>
<evidence type="ECO:0000256" key="8">
    <source>
        <dbReference type="ARBA" id="ARBA00023154"/>
    </source>
</evidence>
<feature type="binding site" evidence="13">
    <location>
        <position position="133"/>
    </location>
    <ligand>
        <name>(S)-2,3,4,5-tetrahydrodipicolinate</name>
        <dbReference type="ChEBI" id="CHEBI:16845"/>
    </ligand>
</feature>
<evidence type="ECO:0000256" key="13">
    <source>
        <dbReference type="HAMAP-Rule" id="MF_00102"/>
    </source>
</evidence>
<comment type="catalytic activity">
    <reaction evidence="12 13">
        <text>(S)-2,3,4,5-tetrahydrodipicolinate + NAD(+) + H2O = (2S,4S)-4-hydroxy-2,3,4,5-tetrahydrodipicolinate + NADH + H(+)</text>
        <dbReference type="Rhea" id="RHEA:35323"/>
        <dbReference type="ChEBI" id="CHEBI:15377"/>
        <dbReference type="ChEBI" id="CHEBI:15378"/>
        <dbReference type="ChEBI" id="CHEBI:16845"/>
        <dbReference type="ChEBI" id="CHEBI:57540"/>
        <dbReference type="ChEBI" id="CHEBI:57945"/>
        <dbReference type="ChEBI" id="CHEBI:67139"/>
        <dbReference type="EC" id="1.17.1.8"/>
    </reaction>
</comment>
<dbReference type="FunFam" id="3.30.360.10:FF:000009">
    <property type="entry name" value="4-hydroxy-tetrahydrodipicolinate reductase"/>
    <property type="match status" value="1"/>
</dbReference>
<dbReference type="GO" id="GO:0009089">
    <property type="term" value="P:lysine biosynthetic process via diaminopimelate"/>
    <property type="evidence" value="ECO:0007669"/>
    <property type="project" value="UniProtKB-UniRule"/>
</dbReference>
<proteinExistence type="inferred from homology"/>
<evidence type="ECO:0000256" key="3">
    <source>
        <dbReference type="ARBA" id="ARBA00022605"/>
    </source>
</evidence>
<feature type="domain" description="Dihydrodipicolinate reductase N-terminal" evidence="14">
    <location>
        <begin position="3"/>
        <end position="105"/>
    </location>
</feature>
<dbReference type="PANTHER" id="PTHR20836:SF0">
    <property type="entry name" value="4-HYDROXY-TETRAHYDRODIPICOLINATE REDUCTASE 1, CHLOROPLASTIC-RELATED"/>
    <property type="match status" value="1"/>
</dbReference>
<evidence type="ECO:0000256" key="12">
    <source>
        <dbReference type="ARBA" id="ARBA00049396"/>
    </source>
</evidence>
<dbReference type="InterPro" id="IPR022664">
    <property type="entry name" value="DapB_N_CS"/>
</dbReference>
<dbReference type="PROSITE" id="PS01298">
    <property type="entry name" value="DAPB"/>
    <property type="match status" value="1"/>
</dbReference>
<dbReference type="UniPathway" id="UPA00034">
    <property type="reaction ID" value="UER00018"/>
</dbReference>
<dbReference type="GO" id="GO:0050661">
    <property type="term" value="F:NADP binding"/>
    <property type="evidence" value="ECO:0007669"/>
    <property type="project" value="UniProtKB-UniRule"/>
</dbReference>
<feature type="binding site" evidence="13">
    <location>
        <position position="35"/>
    </location>
    <ligand>
        <name>NAD(+)</name>
        <dbReference type="ChEBI" id="CHEBI:57540"/>
    </ligand>
</feature>
<dbReference type="SUPFAM" id="SSF55347">
    <property type="entry name" value="Glyceraldehyde-3-phosphate dehydrogenase-like, C-terminal domain"/>
    <property type="match status" value="1"/>
</dbReference>
<dbReference type="Proteomes" id="UP000293638">
    <property type="component" value="Unassembled WGS sequence"/>
</dbReference>
<dbReference type="CDD" id="cd02274">
    <property type="entry name" value="DHDPR_N"/>
    <property type="match status" value="1"/>
</dbReference>
<feature type="active site" description="Proton donor" evidence="13">
    <location>
        <position position="136"/>
    </location>
</feature>
<dbReference type="GO" id="GO:0051287">
    <property type="term" value="F:NAD binding"/>
    <property type="evidence" value="ECO:0007669"/>
    <property type="project" value="UniProtKB-UniRule"/>
</dbReference>
<dbReference type="GO" id="GO:0019877">
    <property type="term" value="P:diaminopimelate biosynthetic process"/>
    <property type="evidence" value="ECO:0007669"/>
    <property type="project" value="UniProtKB-UniRule"/>
</dbReference>
<comment type="subcellular location">
    <subcellularLocation>
        <location evidence="13">Cytoplasm</location>
    </subcellularLocation>
</comment>
<comment type="catalytic activity">
    <reaction evidence="11 13">
        <text>(S)-2,3,4,5-tetrahydrodipicolinate + NADP(+) + H2O = (2S,4S)-4-hydroxy-2,3,4,5-tetrahydrodipicolinate + NADPH + H(+)</text>
        <dbReference type="Rhea" id="RHEA:35331"/>
        <dbReference type="ChEBI" id="CHEBI:15377"/>
        <dbReference type="ChEBI" id="CHEBI:15378"/>
        <dbReference type="ChEBI" id="CHEBI:16845"/>
        <dbReference type="ChEBI" id="CHEBI:57783"/>
        <dbReference type="ChEBI" id="CHEBI:58349"/>
        <dbReference type="ChEBI" id="CHEBI:67139"/>
        <dbReference type="EC" id="1.17.1.8"/>
    </reaction>
</comment>
<feature type="binding site" evidence="13">
    <location>
        <begin position="75"/>
        <end position="77"/>
    </location>
    <ligand>
        <name>NAD(+)</name>
        <dbReference type="ChEBI" id="CHEBI:57540"/>
    </ligand>
</feature>
<protein>
    <recommendedName>
        <fullName evidence="10 13">4-hydroxy-tetrahydrodipicolinate reductase</fullName>
        <shortName evidence="13">HTPA reductase</shortName>
        <ecNumber evidence="10 13">1.17.1.8</ecNumber>
    </recommendedName>
</protein>
<comment type="subunit">
    <text evidence="13">Homotetramer.</text>
</comment>
<dbReference type="GO" id="GO:0016726">
    <property type="term" value="F:oxidoreductase activity, acting on CH or CH2 groups, NAD or NADP as acceptor"/>
    <property type="evidence" value="ECO:0007669"/>
    <property type="project" value="UniProtKB-UniRule"/>
</dbReference>
<keyword evidence="3 13" id="KW-0028">Amino-acid biosynthesis</keyword>
<comment type="caution">
    <text evidence="16">The sequence shown here is derived from an EMBL/GenBank/DDBJ whole genome shotgun (WGS) entry which is preliminary data.</text>
</comment>
<dbReference type="InterPro" id="IPR036291">
    <property type="entry name" value="NAD(P)-bd_dom_sf"/>
</dbReference>
<gene>
    <name evidence="13" type="primary">dapB</name>
    <name evidence="16" type="ORF">EV189_2363</name>
</gene>
<dbReference type="EMBL" id="SGXD01000003">
    <property type="protein sequence ID" value="RZS86945.1"/>
    <property type="molecule type" value="Genomic_DNA"/>
</dbReference>
<evidence type="ECO:0000256" key="2">
    <source>
        <dbReference type="ARBA" id="ARBA00022490"/>
    </source>
</evidence>
<evidence type="ECO:0000256" key="11">
    <source>
        <dbReference type="ARBA" id="ARBA00049080"/>
    </source>
</evidence>
<sequence>MTMKVAVLGARGRMGSTACRAVEAAPDLELAAGLDVGDDLAALVGADVAVDFTRPDAAVGNARACVERGVSVVIGTSGITAERQAELEGVLEGATGASVLVVPNFSIGAVLLTRFAATAARFYESVEIVEMHHPQKIDAPSGTARRTAQLVAAARREAGLGPLPDATTDDPDGARGARVDGIPVHAVRLRGMVASEEVLLGAPGEALTLRHDSFDRESFMPGVLLALRRVRERPGLTVGLEAYLDLG</sequence>
<feature type="binding site" evidence="13">
    <location>
        <begin position="9"/>
        <end position="14"/>
    </location>
    <ligand>
        <name>NAD(+)</name>
        <dbReference type="ChEBI" id="CHEBI:57540"/>
    </ligand>
</feature>
<keyword evidence="7 13" id="KW-0520">NAD</keyword>
<evidence type="ECO:0000256" key="9">
    <source>
        <dbReference type="ARBA" id="ARBA00037922"/>
    </source>
</evidence>
<keyword evidence="8 13" id="KW-0457">Lysine biosynthesis</keyword>
<keyword evidence="17" id="KW-1185">Reference proteome</keyword>
<dbReference type="SUPFAM" id="SSF51735">
    <property type="entry name" value="NAD(P)-binding Rossmann-fold domains"/>
    <property type="match status" value="1"/>
</dbReference>
<keyword evidence="4 13" id="KW-0521">NADP</keyword>
<comment type="caution">
    <text evidence="13">Was originally thought to be a dihydrodipicolinate reductase (DHDPR), catalyzing the conversion of dihydrodipicolinate to tetrahydrodipicolinate. However, it was shown in E.coli that the substrate of the enzymatic reaction is not dihydrodipicolinate (DHDP) but in fact (2S,4S)-4-hydroxy-2,3,4,5-tetrahydrodipicolinic acid (HTPA), the product released by the DapA-catalyzed reaction.</text>
</comment>
<evidence type="ECO:0000313" key="16">
    <source>
        <dbReference type="EMBL" id="RZS86945.1"/>
    </source>
</evidence>
<keyword evidence="2 13" id="KW-0963">Cytoplasm</keyword>
<reference evidence="16 17" key="1">
    <citation type="submission" date="2019-02" db="EMBL/GenBank/DDBJ databases">
        <title>Genomic Encyclopedia of Type Strains, Phase IV (KMG-IV): sequencing the most valuable type-strain genomes for metagenomic binning, comparative biology and taxonomic classification.</title>
        <authorList>
            <person name="Goeker M."/>
        </authorList>
    </citation>
    <scope>NUCLEOTIDE SEQUENCE [LARGE SCALE GENOMIC DNA]</scope>
    <source>
        <strain evidence="16 17">DSM 45622</strain>
    </source>
</reference>
<dbReference type="NCBIfam" id="TIGR00036">
    <property type="entry name" value="dapB"/>
    <property type="match status" value="1"/>
</dbReference>
<dbReference type="PIRSF" id="PIRSF000161">
    <property type="entry name" value="DHPR"/>
    <property type="match status" value="1"/>
</dbReference>
<comment type="caution">
    <text evidence="13">Lacks conserved residue(s) required for the propagation of feature annotation.</text>
</comment>
<dbReference type="Gene3D" id="3.40.50.720">
    <property type="entry name" value="NAD(P)-binding Rossmann-like Domain"/>
    <property type="match status" value="1"/>
</dbReference>
<dbReference type="InterPro" id="IPR023940">
    <property type="entry name" value="DHDPR_bac"/>
</dbReference>
<feature type="active site" description="Proton donor/acceptor" evidence="13">
    <location>
        <position position="132"/>
    </location>
</feature>
<evidence type="ECO:0000259" key="14">
    <source>
        <dbReference type="Pfam" id="PF01113"/>
    </source>
</evidence>
<accession>A0A4Q7NNX7</accession>
<dbReference type="Gene3D" id="3.30.360.10">
    <property type="entry name" value="Dihydrodipicolinate Reductase, domain 2"/>
    <property type="match status" value="1"/>
</dbReference>
<evidence type="ECO:0000313" key="17">
    <source>
        <dbReference type="Proteomes" id="UP000293638"/>
    </source>
</evidence>
<organism evidence="16 17">
    <name type="scientific">Motilibacter rhizosphaerae</name>
    <dbReference type="NCBI Taxonomy" id="598652"/>
    <lineage>
        <taxon>Bacteria</taxon>
        <taxon>Bacillati</taxon>
        <taxon>Actinomycetota</taxon>
        <taxon>Actinomycetes</taxon>
        <taxon>Motilibacterales</taxon>
        <taxon>Motilibacteraceae</taxon>
        <taxon>Motilibacter</taxon>
    </lineage>
</organism>
<feature type="binding site" evidence="13">
    <location>
        <begin position="102"/>
        <end position="105"/>
    </location>
    <ligand>
        <name>NAD(+)</name>
        <dbReference type="ChEBI" id="CHEBI:57540"/>
    </ligand>
</feature>
<dbReference type="EC" id="1.17.1.8" evidence="10 13"/>
<dbReference type="GO" id="GO:0008839">
    <property type="term" value="F:4-hydroxy-tetrahydrodipicolinate reductase"/>
    <property type="evidence" value="ECO:0007669"/>
    <property type="project" value="UniProtKB-UniRule"/>
</dbReference>
<feature type="domain" description="Dihydrodipicolinate reductase C-terminal" evidence="15">
    <location>
        <begin position="108"/>
        <end position="242"/>
    </location>
</feature>
<comment type="pathway">
    <text evidence="9 13">Amino-acid biosynthesis; L-lysine biosynthesis via DAP pathway; (S)-tetrahydrodipicolinate from L-aspartate: step 4/4.</text>
</comment>
<evidence type="ECO:0000256" key="4">
    <source>
        <dbReference type="ARBA" id="ARBA00022857"/>
    </source>
</evidence>
<evidence type="ECO:0000256" key="5">
    <source>
        <dbReference type="ARBA" id="ARBA00022915"/>
    </source>
</evidence>
<evidence type="ECO:0000256" key="6">
    <source>
        <dbReference type="ARBA" id="ARBA00023002"/>
    </source>
</evidence>
<feature type="binding site" evidence="13">
    <location>
        <begin position="142"/>
        <end position="143"/>
    </location>
    <ligand>
        <name>(S)-2,3,4,5-tetrahydrodipicolinate</name>
        <dbReference type="ChEBI" id="CHEBI:16845"/>
    </ligand>
</feature>
<dbReference type="AlphaFoldDB" id="A0A4Q7NNX7"/>
<dbReference type="PANTHER" id="PTHR20836">
    <property type="entry name" value="DIHYDRODIPICOLINATE REDUCTASE"/>
    <property type="match status" value="1"/>
</dbReference>
<keyword evidence="6 13" id="KW-0560">Oxidoreductase</keyword>
<dbReference type="InterPro" id="IPR000846">
    <property type="entry name" value="DapB_N"/>
</dbReference>
<comment type="similarity">
    <text evidence="1 13">Belongs to the DapB family.</text>
</comment>
<dbReference type="InterPro" id="IPR022663">
    <property type="entry name" value="DapB_C"/>
</dbReference>
<keyword evidence="5 13" id="KW-0220">Diaminopimelate biosynthesis</keyword>
<evidence type="ECO:0000256" key="7">
    <source>
        <dbReference type="ARBA" id="ARBA00023027"/>
    </source>
</evidence>
<evidence type="ECO:0000256" key="1">
    <source>
        <dbReference type="ARBA" id="ARBA00006642"/>
    </source>
</evidence>
<dbReference type="GO" id="GO:0005829">
    <property type="term" value="C:cytosol"/>
    <property type="evidence" value="ECO:0007669"/>
    <property type="project" value="TreeGrafter"/>
</dbReference>
<dbReference type="HAMAP" id="MF_00102">
    <property type="entry name" value="DapB"/>
    <property type="match status" value="1"/>
</dbReference>
<evidence type="ECO:0000259" key="15">
    <source>
        <dbReference type="Pfam" id="PF05173"/>
    </source>
</evidence>
<dbReference type="Pfam" id="PF05173">
    <property type="entry name" value="DapB_C"/>
    <property type="match status" value="1"/>
</dbReference>
<name>A0A4Q7NNX7_9ACTN</name>
<evidence type="ECO:0000256" key="10">
    <source>
        <dbReference type="ARBA" id="ARBA00038983"/>
    </source>
</evidence>